<dbReference type="AlphaFoldDB" id="A0A2K8QPB6"/>
<dbReference type="KEGG" id="dfn:CVE23_15865"/>
<organism evidence="2 3">
    <name type="scientific">Dickeya fangzhongdai</name>
    <dbReference type="NCBI Taxonomy" id="1778540"/>
    <lineage>
        <taxon>Bacteria</taxon>
        <taxon>Pseudomonadati</taxon>
        <taxon>Pseudomonadota</taxon>
        <taxon>Gammaproteobacteria</taxon>
        <taxon>Enterobacterales</taxon>
        <taxon>Pectobacteriaceae</taxon>
        <taxon>Dickeya</taxon>
    </lineage>
</organism>
<dbReference type="Gene3D" id="1.10.10.10">
    <property type="entry name" value="Winged helix-like DNA-binding domain superfamily/Winged helix DNA-binding domain"/>
    <property type="match status" value="1"/>
</dbReference>
<dbReference type="RefSeq" id="WP_100849916.1">
    <property type="nucleotide sequence ID" value="NZ_BMJF01000006.1"/>
</dbReference>
<dbReference type="SUPFAM" id="SSF46785">
    <property type="entry name" value="Winged helix' DNA-binding domain"/>
    <property type="match status" value="1"/>
</dbReference>
<accession>A0A2K8QPB6</accession>
<dbReference type="EMBL" id="CP025003">
    <property type="protein sequence ID" value="ATZ95324.1"/>
    <property type="molecule type" value="Genomic_DNA"/>
</dbReference>
<dbReference type="Pfam" id="PF13730">
    <property type="entry name" value="HTH_36"/>
    <property type="match status" value="1"/>
</dbReference>
<evidence type="ECO:0000313" key="2">
    <source>
        <dbReference type="EMBL" id="ATZ95324.1"/>
    </source>
</evidence>
<gene>
    <name evidence="2" type="ORF">CVE23_15865</name>
</gene>
<evidence type="ECO:0000256" key="1">
    <source>
        <dbReference type="SAM" id="MobiDB-lite"/>
    </source>
</evidence>
<feature type="region of interest" description="Disordered" evidence="1">
    <location>
        <begin position="258"/>
        <end position="281"/>
    </location>
</feature>
<feature type="region of interest" description="Disordered" evidence="1">
    <location>
        <begin position="106"/>
        <end position="176"/>
    </location>
</feature>
<dbReference type="Proteomes" id="UP000231901">
    <property type="component" value="Chromosome"/>
</dbReference>
<sequence>MSSTILGYVWDACAASGIGGTKLLIMARLADFSNDEGMSYPGMKTIARQLRAGESTVRTAIGELEADGWLVRENRRKGNRNTSNVYVLNVDRLESIAFAERQRVRELRNRNSHPPESDASIPDTSESDSSYAFHPSESDKKPGFHPSESGGHDPSVITDPSVDRSESSDIRAMGKKTAKEDYLEQFELCWKVYPKREGSNPKNHAFKHWQARVKDGVSPDDLLAGTQRYAAFCTAKGQIGTPYVMQAQRFYGTSREFENSWEVSTTPAPAPRQQKPADTTQDMLARQYQGGGVNWKFRGESR</sequence>
<name>A0A2K8QPB6_9GAMM</name>
<protein>
    <submittedName>
        <fullName evidence="2">Helix-turn-helix domain-containing protein</fullName>
    </submittedName>
</protein>
<feature type="compositionally biased region" description="Basic and acidic residues" evidence="1">
    <location>
        <begin position="106"/>
        <end position="116"/>
    </location>
</feature>
<evidence type="ECO:0000313" key="3">
    <source>
        <dbReference type="Proteomes" id="UP000231901"/>
    </source>
</evidence>
<reference evidence="3" key="1">
    <citation type="journal article" date="2018" name="Genome Announc.">
        <title>Complete genome sequence of a Dickeya fangzhongdai type strain causing bleeding canker of pear tree trunks.</title>
        <authorList>
            <person name="Zhao Y."/>
            <person name="Tian Y."/>
            <person name="Li X."/>
            <person name="Hu B."/>
        </authorList>
    </citation>
    <scope>NUCLEOTIDE SEQUENCE [LARGE SCALE GENOMIC DNA]</scope>
    <source>
        <strain evidence="3">DSM 101947</strain>
    </source>
</reference>
<dbReference type="InterPro" id="IPR036388">
    <property type="entry name" value="WH-like_DNA-bd_sf"/>
</dbReference>
<dbReference type="InterPro" id="IPR036390">
    <property type="entry name" value="WH_DNA-bd_sf"/>
</dbReference>
<proteinExistence type="predicted"/>
<keyword evidence="3" id="KW-1185">Reference proteome</keyword>
<dbReference type="GeneID" id="66565797"/>